<name>A0A5E4YZ65_9BURK</name>
<dbReference type="GO" id="GO:0003700">
    <property type="term" value="F:DNA-binding transcription factor activity"/>
    <property type="evidence" value="ECO:0007669"/>
    <property type="project" value="InterPro"/>
</dbReference>
<sequence length="235" mass="26183">MGLSFEVANRLLSYDPETGVITRKKFNAGKVATFVAPRGHLYVSCADGTYRAHRVAWLLYYGEEPNGILDHIDMDKQNNRIANLRIVGRSENSINRRINANNTSGYRGVTYNRKARKWQAKIGRYGVKNLGFFDTAEEAAHEFNKAAIRLHGEYAVLNPVFGHVEQSDMAAPRSNNRLGFRGVVAKPNGVYSAEIRVGYRKVHLGYFGTAEEAHSAYAVALASKQSSQAAEERKS</sequence>
<feature type="domain" description="AP2/ERF" evidence="4">
    <location>
        <begin position="179"/>
        <end position="235"/>
    </location>
</feature>
<organism evidence="5 6">
    <name type="scientific">Pandoraea terrigena</name>
    <dbReference type="NCBI Taxonomy" id="2508292"/>
    <lineage>
        <taxon>Bacteria</taxon>
        <taxon>Pseudomonadati</taxon>
        <taxon>Pseudomonadota</taxon>
        <taxon>Betaproteobacteria</taxon>
        <taxon>Burkholderiales</taxon>
        <taxon>Burkholderiaceae</taxon>
        <taxon>Pandoraea</taxon>
    </lineage>
</organism>
<reference evidence="5 6" key="1">
    <citation type="submission" date="2019-08" db="EMBL/GenBank/DDBJ databases">
        <authorList>
            <person name="Peeters C."/>
        </authorList>
    </citation>
    <scope>NUCLEOTIDE SEQUENCE [LARGE SCALE GENOMIC DNA]</scope>
    <source>
        <strain evidence="5 6">LMG 31013</strain>
    </source>
</reference>
<dbReference type="InterPro" id="IPR044925">
    <property type="entry name" value="His-Me_finger_sf"/>
</dbReference>
<dbReference type="SMART" id="SM00380">
    <property type="entry name" value="AP2"/>
    <property type="match status" value="2"/>
</dbReference>
<dbReference type="InterPro" id="IPR016177">
    <property type="entry name" value="DNA-bd_dom_sf"/>
</dbReference>
<dbReference type="AlphaFoldDB" id="A0A5E4YZ65"/>
<feature type="domain" description="AP2/ERF" evidence="4">
    <location>
        <begin position="105"/>
        <end position="160"/>
    </location>
</feature>
<dbReference type="SUPFAM" id="SSF54171">
    <property type="entry name" value="DNA-binding domain"/>
    <property type="match status" value="2"/>
</dbReference>
<evidence type="ECO:0000256" key="2">
    <source>
        <dbReference type="ARBA" id="ARBA00023125"/>
    </source>
</evidence>
<evidence type="ECO:0000259" key="4">
    <source>
        <dbReference type="PROSITE" id="PS51032"/>
    </source>
</evidence>
<keyword evidence="1" id="KW-0805">Transcription regulation</keyword>
<dbReference type="Proteomes" id="UP000334380">
    <property type="component" value="Unassembled WGS sequence"/>
</dbReference>
<keyword evidence="6" id="KW-1185">Reference proteome</keyword>
<dbReference type="InterPro" id="IPR036955">
    <property type="entry name" value="AP2/ERF_dom_sf"/>
</dbReference>
<dbReference type="RefSeq" id="WP_150615198.1">
    <property type="nucleotide sequence ID" value="NZ_CABPRU010000025.1"/>
</dbReference>
<dbReference type="InterPro" id="IPR003615">
    <property type="entry name" value="HNH_nuc"/>
</dbReference>
<keyword evidence="2" id="KW-0238">DNA-binding</keyword>
<dbReference type="Gene3D" id="3.90.75.20">
    <property type="match status" value="1"/>
</dbReference>
<dbReference type="SUPFAM" id="SSF54060">
    <property type="entry name" value="His-Me finger endonucleases"/>
    <property type="match status" value="1"/>
</dbReference>
<dbReference type="InterPro" id="IPR050913">
    <property type="entry name" value="AP2/ERF_ERF"/>
</dbReference>
<dbReference type="OrthoDB" id="388551at2"/>
<accession>A0A5E4YZ65</accession>
<dbReference type="InterPro" id="IPR001471">
    <property type="entry name" value="AP2/ERF_dom"/>
</dbReference>
<evidence type="ECO:0000313" key="5">
    <source>
        <dbReference type="EMBL" id="VVE54159.1"/>
    </source>
</evidence>
<dbReference type="EMBL" id="CABPRU010000025">
    <property type="protein sequence ID" value="VVE54159.1"/>
    <property type="molecule type" value="Genomic_DNA"/>
</dbReference>
<dbReference type="Pfam" id="PF13392">
    <property type="entry name" value="HNH_3"/>
    <property type="match status" value="1"/>
</dbReference>
<protein>
    <submittedName>
        <fullName evidence="5">Pathogenesis-related transcriptional factor and ERF protein</fullName>
    </submittedName>
</protein>
<evidence type="ECO:0000313" key="6">
    <source>
        <dbReference type="Proteomes" id="UP000334380"/>
    </source>
</evidence>
<dbReference type="PANTHER" id="PTHR31194">
    <property type="entry name" value="SHN SHINE , DNA BINDING / TRANSCRIPTION FACTOR"/>
    <property type="match status" value="1"/>
</dbReference>
<gene>
    <name evidence="5" type="ORF">PTE31013_04938</name>
</gene>
<dbReference type="PANTHER" id="PTHR31194:SF189">
    <property type="entry name" value="AP2_ERF DOMAIN-CONTAINING PROTEIN"/>
    <property type="match status" value="1"/>
</dbReference>
<keyword evidence="3" id="KW-0804">Transcription</keyword>
<proteinExistence type="predicted"/>
<dbReference type="Gene3D" id="3.30.730.10">
    <property type="entry name" value="AP2/ERF domain"/>
    <property type="match status" value="2"/>
</dbReference>
<dbReference type="PROSITE" id="PS51032">
    <property type="entry name" value="AP2_ERF"/>
    <property type="match status" value="2"/>
</dbReference>
<dbReference type="GO" id="GO:0003677">
    <property type="term" value="F:DNA binding"/>
    <property type="evidence" value="ECO:0007669"/>
    <property type="project" value="UniProtKB-KW"/>
</dbReference>
<evidence type="ECO:0000256" key="3">
    <source>
        <dbReference type="ARBA" id="ARBA00023163"/>
    </source>
</evidence>
<evidence type="ECO:0000256" key="1">
    <source>
        <dbReference type="ARBA" id="ARBA00023015"/>
    </source>
</evidence>